<dbReference type="AlphaFoldDB" id="A0A3G6JCF2"/>
<dbReference type="Proteomes" id="UP000269019">
    <property type="component" value="Chromosome"/>
</dbReference>
<accession>A0A3G6JCF2</accession>
<gene>
    <name evidence="1" type="ORF">CCHOA_11835</name>
</gene>
<evidence type="ECO:0000313" key="2">
    <source>
        <dbReference type="Proteomes" id="UP000269019"/>
    </source>
</evidence>
<dbReference type="EMBL" id="CP033896">
    <property type="protein sequence ID" value="AZA14738.1"/>
    <property type="molecule type" value="Genomic_DNA"/>
</dbReference>
<organism evidence="1 2">
    <name type="scientific">Corynebacterium choanae</name>
    <dbReference type="NCBI Taxonomy" id="1862358"/>
    <lineage>
        <taxon>Bacteria</taxon>
        <taxon>Bacillati</taxon>
        <taxon>Actinomycetota</taxon>
        <taxon>Actinomycetes</taxon>
        <taxon>Mycobacteriales</taxon>
        <taxon>Corynebacteriaceae</taxon>
        <taxon>Corynebacterium</taxon>
    </lineage>
</organism>
<protein>
    <submittedName>
        <fullName evidence="1">Uncharacterized protein</fullName>
    </submittedName>
</protein>
<dbReference type="KEGG" id="ccho:CCHOA_11835"/>
<evidence type="ECO:0000313" key="1">
    <source>
        <dbReference type="EMBL" id="AZA14738.1"/>
    </source>
</evidence>
<sequence>MQLASALDELWLLRYNVVASHWGVAVVRSARVTSTFDLSTGGRLRSAATGVEAENLAKLWCLVAGFLMLMRKNSSCPLGKINSLHCGTCTPHPPYLESTAHLATTGPRIAVSEGMRRSAAKGCSGVVGGNVVACTMCGRFAQSCLVLLDRSVERKTPTLLPVQCFSPLRRNT</sequence>
<keyword evidence="2" id="KW-1185">Reference proteome</keyword>
<name>A0A3G6JCF2_9CORY</name>
<reference evidence="1 2" key="1">
    <citation type="submission" date="2018-11" db="EMBL/GenBank/DDBJ databases">
        <authorList>
            <person name="Kleinhagauer T."/>
            <person name="Glaeser S.P."/>
            <person name="Spergser J."/>
            <person name="Ruckert C."/>
            <person name="Kaempfer P."/>
            <person name="Busse H.-J."/>
        </authorList>
    </citation>
    <scope>NUCLEOTIDE SEQUENCE [LARGE SCALE GENOMIC DNA]</scope>
    <source>
        <strain evidence="1 2">200CH</strain>
    </source>
</reference>
<proteinExistence type="predicted"/>